<protein>
    <recommendedName>
        <fullName evidence="3">VapD</fullName>
    </recommendedName>
</protein>
<reference evidence="1 2" key="1">
    <citation type="journal article" date="2021" name="ISME Commun">
        <title>Automated analysis of genomic sequences facilitates high-throughput and comprehensive description of bacteria.</title>
        <authorList>
            <person name="Hitch T.C.A."/>
        </authorList>
    </citation>
    <scope>NUCLEOTIDE SEQUENCE [LARGE SCALE GENOMIC DNA]</scope>
    <source>
        <strain evidence="1 2">Sanger_31</strain>
    </source>
</reference>
<comment type="caution">
    <text evidence="1">The sequence shown here is derived from an EMBL/GenBank/DDBJ whole genome shotgun (WGS) entry which is preliminary data.</text>
</comment>
<dbReference type="NCBIfam" id="NF041506">
    <property type="entry name" value="VapD"/>
    <property type="match status" value="1"/>
</dbReference>
<dbReference type="InterPro" id="IPR048135">
    <property type="entry name" value="VapD-like"/>
</dbReference>
<keyword evidence="2" id="KW-1185">Reference proteome</keyword>
<evidence type="ECO:0008006" key="3">
    <source>
        <dbReference type="Google" id="ProtNLM"/>
    </source>
</evidence>
<name>A0AAE3IHI6_9FIRM</name>
<dbReference type="Proteomes" id="UP001208131">
    <property type="component" value="Unassembled WGS sequence"/>
</dbReference>
<dbReference type="AlphaFoldDB" id="A0AAE3IHI6"/>
<gene>
    <name evidence="1" type="ORF">OCV57_09045</name>
</gene>
<proteinExistence type="predicted"/>
<sequence length="146" mass="16986">MSVSTCKKAINFDLDTNALKINYGGSNYREAYIDIETFMEHNGFEHRQWSGYISKYEMSTQDIQMIVINMGKTFPWLGSCVKKFDVTDIGQQHDLTELIKSCSAHMKNHENIKLFEWQNSYETSCSDISMLDDEPLDLIENKHRTL</sequence>
<accession>A0AAE3IHI6</accession>
<dbReference type="RefSeq" id="WP_181987724.1">
    <property type="nucleotide sequence ID" value="NZ_JAOQJZ010000008.1"/>
</dbReference>
<evidence type="ECO:0000313" key="1">
    <source>
        <dbReference type="EMBL" id="MCU6706070.1"/>
    </source>
</evidence>
<dbReference type="Gene3D" id="3.30.70.240">
    <property type="match status" value="1"/>
</dbReference>
<organism evidence="1 2">
    <name type="scientific">Hominimerdicola aceti</name>
    <dbReference type="NCBI Taxonomy" id="2981726"/>
    <lineage>
        <taxon>Bacteria</taxon>
        <taxon>Bacillati</taxon>
        <taxon>Bacillota</taxon>
        <taxon>Clostridia</taxon>
        <taxon>Eubacteriales</taxon>
        <taxon>Oscillospiraceae</taxon>
        <taxon>Hominimerdicola</taxon>
    </lineage>
</organism>
<dbReference type="EMBL" id="JAOQJZ010000008">
    <property type="protein sequence ID" value="MCU6706070.1"/>
    <property type="molecule type" value="Genomic_DNA"/>
</dbReference>
<evidence type="ECO:0000313" key="2">
    <source>
        <dbReference type="Proteomes" id="UP001208131"/>
    </source>
</evidence>